<dbReference type="Pfam" id="PF13508">
    <property type="entry name" value="Acetyltransf_7"/>
    <property type="match status" value="1"/>
</dbReference>
<dbReference type="InterPro" id="IPR016181">
    <property type="entry name" value="Acyl_CoA_acyltransferase"/>
</dbReference>
<protein>
    <submittedName>
        <fullName evidence="2">Acetyltransferase (GNAT) family protein</fullName>
    </submittedName>
</protein>
<dbReference type="EMBL" id="LT629765">
    <property type="protein sequence ID" value="SDR87123.1"/>
    <property type="molecule type" value="Genomic_DNA"/>
</dbReference>
<dbReference type="Gene3D" id="3.40.630.30">
    <property type="match status" value="1"/>
</dbReference>
<dbReference type="InterPro" id="IPR000182">
    <property type="entry name" value="GNAT_dom"/>
</dbReference>
<keyword evidence="3" id="KW-1185">Reference proteome</keyword>
<gene>
    <name evidence="2" type="ORF">SAMN04488539_0545</name>
</gene>
<evidence type="ECO:0000313" key="3">
    <source>
        <dbReference type="Proteomes" id="UP000182237"/>
    </source>
</evidence>
<evidence type="ECO:0000313" key="2">
    <source>
        <dbReference type="EMBL" id="SDR87123.1"/>
    </source>
</evidence>
<sequence length="209" mass="23254">MFGETLTTRERTWFDGFMSYSIRQLAGHEFALLAPTLVDIYIAAMGYSPAIRRQRIDVWRGEITYPGFTAVIAIDESAEPERVVGVAYGFTGARGRWWDQQLIRGLKQAGALTSQASAMLDDYFEVAEVHVEAAHQGRGLGSRLVCELVRDVPSAWALLSTPEVPQERNAAFGLYRKLGFVDVVRNLMYAGDSRPFAVLGRRLPLRPAG</sequence>
<feature type="domain" description="N-acetyltransferase" evidence="1">
    <location>
        <begin position="38"/>
        <end position="204"/>
    </location>
</feature>
<proteinExistence type="predicted"/>
<dbReference type="AlphaFoldDB" id="A0A1H1MK13"/>
<name>A0A1H1MK13_9CORY</name>
<dbReference type="SUPFAM" id="SSF55729">
    <property type="entry name" value="Acyl-CoA N-acyltransferases (Nat)"/>
    <property type="match status" value="1"/>
</dbReference>
<dbReference type="STRING" id="1203190.GCA_000312345_00231"/>
<dbReference type="GO" id="GO:0016747">
    <property type="term" value="F:acyltransferase activity, transferring groups other than amino-acyl groups"/>
    <property type="evidence" value="ECO:0007669"/>
    <property type="project" value="InterPro"/>
</dbReference>
<evidence type="ECO:0000259" key="1">
    <source>
        <dbReference type="PROSITE" id="PS51186"/>
    </source>
</evidence>
<dbReference type="Proteomes" id="UP000182237">
    <property type="component" value="Chromosome I"/>
</dbReference>
<dbReference type="PROSITE" id="PS51186">
    <property type="entry name" value="GNAT"/>
    <property type="match status" value="1"/>
</dbReference>
<keyword evidence="2" id="KW-0808">Transferase</keyword>
<reference evidence="2 3" key="1">
    <citation type="submission" date="2016-10" db="EMBL/GenBank/DDBJ databases">
        <authorList>
            <person name="de Groot N.N."/>
        </authorList>
    </citation>
    <scope>NUCLEOTIDE SEQUENCE [LARGE SCALE GENOMIC DNA]</scope>
    <source>
        <strain evidence="2 3">DSM 45434</strain>
    </source>
</reference>
<dbReference type="eggNOG" id="COG0456">
    <property type="taxonomic scope" value="Bacteria"/>
</dbReference>
<accession>A0A1H1MK13</accession>
<organism evidence="2 3">
    <name type="scientific">Corynebacterium timonense</name>
    <dbReference type="NCBI Taxonomy" id="441500"/>
    <lineage>
        <taxon>Bacteria</taxon>
        <taxon>Bacillati</taxon>
        <taxon>Actinomycetota</taxon>
        <taxon>Actinomycetes</taxon>
        <taxon>Mycobacteriales</taxon>
        <taxon>Corynebacteriaceae</taxon>
        <taxon>Corynebacterium</taxon>
    </lineage>
</organism>